<dbReference type="SUPFAM" id="SSF47240">
    <property type="entry name" value="Ferritin-like"/>
    <property type="match status" value="1"/>
</dbReference>
<dbReference type="InterPro" id="IPR012348">
    <property type="entry name" value="RNR-like"/>
</dbReference>
<evidence type="ECO:0000256" key="4">
    <source>
        <dbReference type="ARBA" id="ARBA00048941"/>
    </source>
</evidence>
<evidence type="ECO:0000256" key="1">
    <source>
        <dbReference type="ARBA" id="ARBA00012710"/>
    </source>
</evidence>
<sequence>MQIELRTQVIEPRRKTFTHVSNRYGDRPASRYEEGTVDLQGSANFQYKPLWAPDMEIYSPDFSALKLADPYSYMDPRQYYYTPYVSARADLHEAFAATLSYLEKRGLFDRLPESWHSLLQNIVLPLRHYEGAAQMISAAAARYGWGTSITQCFSYASFDRIGNAQMLSRAGISLGGGTAEPLAVAKTAWVEDPTWQGLRKHVELTLVEQDWGKAIVALDVTDRVIYQLLFTHLDDVAIGAGAGSYSLVAQHFSTWFLDQRKWFDALYKAWAADPEHGTANVETLSAVVSQTLTTVGEALAPVMEAVDGLVDAGAVEALTATIEQTRAAYAALGVAKELTP</sequence>
<accession>A0ABP8KLI1</accession>
<evidence type="ECO:0000313" key="5">
    <source>
        <dbReference type="EMBL" id="GAA4408942.1"/>
    </source>
</evidence>
<dbReference type="Pfam" id="PF02332">
    <property type="entry name" value="Phenol_Hydrox"/>
    <property type="match status" value="1"/>
</dbReference>
<organism evidence="5 6">
    <name type="scientific">Fodinibacter luteus</name>
    <dbReference type="NCBI Taxonomy" id="552064"/>
    <lineage>
        <taxon>Bacteria</taxon>
        <taxon>Bacillati</taxon>
        <taxon>Actinomycetota</taxon>
        <taxon>Actinomycetes</taxon>
        <taxon>Micrococcales</taxon>
        <taxon>Intrasporangiaceae</taxon>
        <taxon>Fodinibacter (ex Wang et al. 2009)</taxon>
    </lineage>
</organism>
<name>A0ABP8KLI1_9MICO</name>
<reference evidence="6" key="1">
    <citation type="journal article" date="2019" name="Int. J. Syst. Evol. Microbiol.">
        <title>The Global Catalogue of Microorganisms (GCM) 10K type strain sequencing project: providing services to taxonomists for standard genome sequencing and annotation.</title>
        <authorList>
            <consortium name="The Broad Institute Genomics Platform"/>
            <consortium name="The Broad Institute Genome Sequencing Center for Infectious Disease"/>
            <person name="Wu L."/>
            <person name="Ma J."/>
        </authorList>
    </citation>
    <scope>NUCLEOTIDE SEQUENCE [LARGE SCALE GENOMIC DNA]</scope>
    <source>
        <strain evidence="6">JCM 17809</strain>
    </source>
</reference>
<dbReference type="EC" id="1.14.13.227" evidence="1"/>
<keyword evidence="3 5" id="KW-0503">Monooxygenase</keyword>
<comment type="catalytic activity">
    <reaction evidence="4">
        <text>propane + NADH + O2 + H(+) = propan-2-ol + NAD(+) + H2O</text>
        <dbReference type="Rhea" id="RHEA:49992"/>
        <dbReference type="ChEBI" id="CHEBI:15377"/>
        <dbReference type="ChEBI" id="CHEBI:15378"/>
        <dbReference type="ChEBI" id="CHEBI:15379"/>
        <dbReference type="ChEBI" id="CHEBI:17824"/>
        <dbReference type="ChEBI" id="CHEBI:32879"/>
        <dbReference type="ChEBI" id="CHEBI:57540"/>
        <dbReference type="ChEBI" id="CHEBI:57945"/>
        <dbReference type="EC" id="1.14.13.227"/>
    </reaction>
</comment>
<evidence type="ECO:0000313" key="6">
    <source>
        <dbReference type="Proteomes" id="UP001500945"/>
    </source>
</evidence>
<keyword evidence="2" id="KW-0560">Oxidoreductase</keyword>
<protein>
    <recommendedName>
        <fullName evidence="1">propane 2-monooxygenase</fullName>
        <ecNumber evidence="1">1.14.13.227</ecNumber>
    </recommendedName>
</protein>
<dbReference type="Gene3D" id="1.10.620.20">
    <property type="entry name" value="Ribonucleotide Reductase, subunit A"/>
    <property type="match status" value="1"/>
</dbReference>
<keyword evidence="6" id="KW-1185">Reference proteome</keyword>
<comment type="caution">
    <text evidence="5">The sequence shown here is derived from an EMBL/GenBank/DDBJ whole genome shotgun (WGS) entry which is preliminary data.</text>
</comment>
<evidence type="ECO:0000256" key="3">
    <source>
        <dbReference type="ARBA" id="ARBA00023033"/>
    </source>
</evidence>
<dbReference type="InterPro" id="IPR009078">
    <property type="entry name" value="Ferritin-like_SF"/>
</dbReference>
<evidence type="ECO:0000256" key="2">
    <source>
        <dbReference type="ARBA" id="ARBA00023002"/>
    </source>
</evidence>
<dbReference type="EMBL" id="BAABGM010000016">
    <property type="protein sequence ID" value="GAA4408942.1"/>
    <property type="molecule type" value="Genomic_DNA"/>
</dbReference>
<gene>
    <name evidence="5" type="ORF">GCM10023168_26990</name>
</gene>
<dbReference type="Proteomes" id="UP001500945">
    <property type="component" value="Unassembled WGS sequence"/>
</dbReference>
<dbReference type="RefSeq" id="WP_345206876.1">
    <property type="nucleotide sequence ID" value="NZ_BAABGM010000016.1"/>
</dbReference>
<dbReference type="InterPro" id="IPR003430">
    <property type="entry name" value="Phenol_Hydrox"/>
</dbReference>
<dbReference type="GO" id="GO:0004497">
    <property type="term" value="F:monooxygenase activity"/>
    <property type="evidence" value="ECO:0007669"/>
    <property type="project" value="UniProtKB-KW"/>
</dbReference>
<proteinExistence type="predicted"/>